<dbReference type="Pfam" id="PF02801">
    <property type="entry name" value="Ketoacyl-synt_C"/>
    <property type="match status" value="1"/>
</dbReference>
<feature type="compositionally biased region" description="Low complexity" evidence="4">
    <location>
        <begin position="1099"/>
        <end position="1112"/>
    </location>
</feature>
<evidence type="ECO:0000256" key="3">
    <source>
        <dbReference type="ARBA" id="ARBA00022679"/>
    </source>
</evidence>
<dbReference type="Gene3D" id="3.40.47.10">
    <property type="match status" value="1"/>
</dbReference>
<keyword evidence="2" id="KW-0597">Phosphoprotein</keyword>
<protein>
    <submittedName>
        <fullName evidence="6">Polyketide synthase dehydratase domain-containing protein</fullName>
    </submittedName>
</protein>
<dbReference type="Gene3D" id="3.10.129.110">
    <property type="entry name" value="Polyketide synthase dehydratase"/>
    <property type="match status" value="1"/>
</dbReference>
<dbReference type="SUPFAM" id="SSF56214">
    <property type="entry name" value="4'-phosphopantetheinyl transferase"/>
    <property type="match status" value="2"/>
</dbReference>
<feature type="region of interest" description="Disordered" evidence="4">
    <location>
        <begin position="1099"/>
        <end position="1141"/>
    </location>
</feature>
<evidence type="ECO:0000256" key="1">
    <source>
        <dbReference type="ARBA" id="ARBA00022450"/>
    </source>
</evidence>
<evidence type="ECO:0000313" key="6">
    <source>
        <dbReference type="EMBL" id="MBL7626859.1"/>
    </source>
</evidence>
<feature type="region of interest" description="Disordered" evidence="4">
    <location>
        <begin position="1803"/>
        <end position="1834"/>
    </location>
</feature>
<dbReference type="EMBL" id="JAEACQ010000150">
    <property type="protein sequence ID" value="MBL7626859.1"/>
    <property type="molecule type" value="Genomic_DNA"/>
</dbReference>
<accession>A0A937RGB3</accession>
<feature type="compositionally biased region" description="Low complexity" evidence="4">
    <location>
        <begin position="1617"/>
        <end position="1631"/>
    </location>
</feature>
<sequence>MRSMADHPGAFDEPVAIVGMAALFPGAGGLDRYWANIVGGVDAIREAPPGRWDDEFHRPEAASAPPPGVSRADRLYTRRGGFIDELATFDPTEFGIMPFAVEWAEPDQMLALRLAAEAIADSGGPDRLGDRERVGVVLGRGGYFGPGFARLEQRVKTARQVAVTLREVLPDLPDEAIERVHEAFVAKLGPERPEAAIGLVPNLAASRIANRLDLRGPAYTVDAACASSLIAVDAGVRELRLGRADTMVVGGAHVVHEPTFWSTFAMLRALSPSQRIRPFDLAADGVLIGEGVGMLMLRRLSDARRDGDRVYAVIRGTGIASDGRTSSLMATASAGQALAVRRAWADAGLDPRSPGAVGLIEAHGTATPNGDAAELATLTEVFGEPSPGDRPIGVGSVKSMIGHTMPAAGAAGLIKAALALHHRVLPPTLHCEDPHPAFAGTRFVPVRAAEPWPEPAGGGPRRAGVNAFGFGGINAHAVLEEDPGRRAPALVGGPSGPARPRAGVSASGRAGADRAATAAATAVPVTTAPTTAVPVATAPATAVPVTAAASVSAGSASRDVRGLEVEPVLLLAAATPAELAAALAAPDAELLARDDAAAPPTGGPCRLALVAPSPRRLALARTIVARGTPWRGRNDLWFTPSPLLAEGQLAFLFCGLEDKFAPRIEDVCAHFGLSVPNLGETGVLGGHGRASIEVGRVLDAALRRLEITPDLVGGHSIGEWNAMISAGMVPTDFVEEFLDGFDPSSIEVPGVCFGAVGCGVEEVTRAIDGLPDIVISHDNCPHQSVICGREASVTEALTRLRATGVLGQVLPFRSGFHSPFLRPYLDRSPLAAMPLRPPAVPVWSATTTEPYPAEPAAIRDLAVRHLLEPVRFRQLTERLRASGVRMFLQVGVGSIAGFVDDTLAGQPDHITVVSNTPKRSGLDQLRRVAAAVWAEGGAPRLDLLPRRHQPAVTSAPAVPAAGEPARVAALAPATTTAPTASTAPAAAPARRVGRPMLLRLGSPMVRLGPDAATLLGDAAPAARSAPADPAPAVAVPAVPAPAVPAARAGSSPPPRPAAVADHPVLAELGLALAETKAVLADVQARVEARWAAAPPPGRVAVAAPPAARTPAVGGQGGQGGPSGHPNGSHRAHGSNGAAVAGRAASGAGAAAPGTGPGARAAGGIGPISRTVRRTLSLADLPHVIDHCFYRQPPGWTDLSDRFPVMPMTAVLQMMIDEARALQAARVGPAGPGGTPRERVVVAVRDVRALRWVAIEPPVEVTITCTELPDGAVRVAMDGYARVTVVFADDYPPAPARTSSTADLPPDGRLPGETPSPHQAAELYGGRWMFHGPSYQGITHVDGIAPLGARGQLVVTGAPGALLDTIGQLYGYWATQHLDVDSLLLPQAVTEMRFYGPDPAAGARMSCVTRIRDIAAKTVTADLEVRAADGTVWAEVTGWTDRRFTANAWLWLLMRDPERNTVAEPRPDGWVVVPDYWRDIASRELVVRHFLDASRRQVLTGKNPRAAREWLLGRIAAADAVRRWLWSRGAGPVWGIEVAIGNDPSGRPFIAQVPDRPGIPAGPLPALSIAHKVDLAVALVDTEGDVGIDLETVAARTSGVLDAGLTPSERALLAELAGETGTSRRTAGAGAADPEGSPGEAGELARAAWFARMWAAKEAAAKADGTGLQGRPRRFVIDRVVPAGAGDSDSDADLAVEIGLDVGPRSGTVVGADQAMVDGIKSLPPRPADAGHAASPLLLRVTILPADAGDDDDGPAASVVAEHARRRWVALRTVDGMGRVRRETGGADPARIGDHVVAWTSPAVERAARARRPRDRLGPSAAADPAGPATPAEPT</sequence>
<evidence type="ECO:0000259" key="5">
    <source>
        <dbReference type="PROSITE" id="PS52004"/>
    </source>
</evidence>
<keyword evidence="1" id="KW-0596">Phosphopantetheine</keyword>
<dbReference type="InterPro" id="IPR018201">
    <property type="entry name" value="Ketoacyl_synth_AS"/>
</dbReference>
<dbReference type="GO" id="GO:0006633">
    <property type="term" value="P:fatty acid biosynthetic process"/>
    <property type="evidence" value="ECO:0007669"/>
    <property type="project" value="InterPro"/>
</dbReference>
<dbReference type="Pfam" id="PF01648">
    <property type="entry name" value="ACPS"/>
    <property type="match status" value="1"/>
</dbReference>
<dbReference type="Pfam" id="PF14765">
    <property type="entry name" value="PS-DH"/>
    <property type="match status" value="1"/>
</dbReference>
<dbReference type="Gene3D" id="3.40.366.10">
    <property type="entry name" value="Malonyl-Coenzyme A Acyl Carrier Protein, domain 2"/>
    <property type="match status" value="1"/>
</dbReference>
<dbReference type="Pfam" id="PF00698">
    <property type="entry name" value="Acyl_transf_1"/>
    <property type="match status" value="1"/>
</dbReference>
<dbReference type="Proteomes" id="UP000604475">
    <property type="component" value="Unassembled WGS sequence"/>
</dbReference>
<dbReference type="InterPro" id="IPR020841">
    <property type="entry name" value="PKS_Beta-ketoAc_synthase_dom"/>
</dbReference>
<evidence type="ECO:0000256" key="4">
    <source>
        <dbReference type="SAM" id="MobiDB-lite"/>
    </source>
</evidence>
<keyword evidence="3" id="KW-0808">Transferase</keyword>
<dbReference type="InterPro" id="IPR049551">
    <property type="entry name" value="PKS_DH_C"/>
</dbReference>
<name>A0A937RGB3_9ACTN</name>
<dbReference type="GO" id="GO:0004315">
    <property type="term" value="F:3-oxoacyl-[acyl-carrier-protein] synthase activity"/>
    <property type="evidence" value="ECO:0007669"/>
    <property type="project" value="InterPro"/>
</dbReference>
<dbReference type="InterPro" id="IPR008278">
    <property type="entry name" value="4-PPantetheinyl_Trfase_dom"/>
</dbReference>
<reference evidence="6" key="1">
    <citation type="submission" date="2020-12" db="EMBL/GenBank/DDBJ databases">
        <title>Genomic characterization of non-nitrogen-fixing Frankia strains.</title>
        <authorList>
            <person name="Carlos-Shanley C."/>
            <person name="Guerra T."/>
            <person name="Hahn D."/>
        </authorList>
    </citation>
    <scope>NUCLEOTIDE SEQUENCE</scope>
    <source>
        <strain evidence="6">CN6</strain>
    </source>
</reference>
<dbReference type="InterPro" id="IPR001227">
    <property type="entry name" value="Ac_transferase_dom_sf"/>
</dbReference>
<dbReference type="Gene3D" id="3.30.70.250">
    <property type="entry name" value="Malonyl-CoA ACP transacylase, ACP-binding"/>
    <property type="match status" value="1"/>
</dbReference>
<dbReference type="SMART" id="SM00825">
    <property type="entry name" value="PKS_KS"/>
    <property type="match status" value="1"/>
</dbReference>
<dbReference type="InterPro" id="IPR016039">
    <property type="entry name" value="Thiolase-like"/>
</dbReference>
<evidence type="ECO:0000313" key="7">
    <source>
        <dbReference type="Proteomes" id="UP000604475"/>
    </source>
</evidence>
<comment type="caution">
    <text evidence="6">The sequence shown here is derived from an EMBL/GenBank/DDBJ whole genome shotgun (WGS) entry which is preliminary data.</text>
</comment>
<dbReference type="InterPro" id="IPR016036">
    <property type="entry name" value="Malonyl_transacylase_ACP-bd"/>
</dbReference>
<dbReference type="InterPro" id="IPR014031">
    <property type="entry name" value="Ketoacyl_synth_C"/>
</dbReference>
<feature type="region of interest" description="Disordered" evidence="4">
    <location>
        <begin position="1617"/>
        <end position="1639"/>
    </location>
</feature>
<feature type="compositionally biased region" description="Low complexity" evidence="4">
    <location>
        <begin position="1818"/>
        <end position="1834"/>
    </location>
</feature>
<dbReference type="CDD" id="cd00833">
    <property type="entry name" value="PKS"/>
    <property type="match status" value="1"/>
</dbReference>
<dbReference type="PROSITE" id="PS00606">
    <property type="entry name" value="KS3_1"/>
    <property type="match status" value="1"/>
</dbReference>
<feature type="compositionally biased region" description="Gly residues" evidence="4">
    <location>
        <begin position="1113"/>
        <end position="1122"/>
    </location>
</feature>
<keyword evidence="7" id="KW-1185">Reference proteome</keyword>
<dbReference type="PANTHER" id="PTHR43074:SF1">
    <property type="entry name" value="BETA-KETOACYL SYNTHASE FAMILY PROTEIN-RELATED"/>
    <property type="match status" value="1"/>
</dbReference>
<feature type="domain" description="Ketosynthase family 3 (KS3)" evidence="5">
    <location>
        <begin position="12"/>
        <end position="481"/>
    </location>
</feature>
<dbReference type="GO" id="GO:0008897">
    <property type="term" value="F:holo-[acyl-carrier-protein] synthase activity"/>
    <property type="evidence" value="ECO:0007669"/>
    <property type="project" value="InterPro"/>
</dbReference>
<dbReference type="PROSITE" id="PS52004">
    <property type="entry name" value="KS3_2"/>
    <property type="match status" value="1"/>
</dbReference>
<feature type="region of interest" description="Disordered" evidence="4">
    <location>
        <begin position="1146"/>
        <end position="1165"/>
    </location>
</feature>
<dbReference type="SUPFAM" id="SSF55048">
    <property type="entry name" value="Probable ACP-binding domain of malonyl-CoA ACP transacylase"/>
    <property type="match status" value="1"/>
</dbReference>
<dbReference type="PANTHER" id="PTHR43074">
    <property type="entry name" value="OMEGA-3 POLYUNSATURATED FATTY ACID SYNTHASE PFAB-RELATED"/>
    <property type="match status" value="1"/>
</dbReference>
<dbReference type="Gene3D" id="3.90.470.20">
    <property type="entry name" value="4'-phosphopantetheinyl transferase domain"/>
    <property type="match status" value="1"/>
</dbReference>
<dbReference type="Pfam" id="PF00109">
    <property type="entry name" value="ketoacyl-synt"/>
    <property type="match status" value="1"/>
</dbReference>
<dbReference type="SUPFAM" id="SSF53901">
    <property type="entry name" value="Thiolase-like"/>
    <property type="match status" value="1"/>
</dbReference>
<dbReference type="InterPro" id="IPR016035">
    <property type="entry name" value="Acyl_Trfase/lysoPLipase"/>
</dbReference>
<dbReference type="GO" id="GO:0000287">
    <property type="term" value="F:magnesium ion binding"/>
    <property type="evidence" value="ECO:0007669"/>
    <property type="project" value="InterPro"/>
</dbReference>
<dbReference type="InterPro" id="IPR052568">
    <property type="entry name" value="PKS-FAS_Synthase"/>
</dbReference>
<dbReference type="InterPro" id="IPR014043">
    <property type="entry name" value="Acyl_transferase_dom"/>
</dbReference>
<dbReference type="SUPFAM" id="SSF52151">
    <property type="entry name" value="FabD/lysophospholipase-like"/>
    <property type="match status" value="1"/>
</dbReference>
<feature type="region of interest" description="Disordered" evidence="4">
    <location>
        <begin position="1293"/>
        <end position="1316"/>
    </location>
</feature>
<dbReference type="InterPro" id="IPR037143">
    <property type="entry name" value="4-PPantetheinyl_Trfase_dom_sf"/>
</dbReference>
<dbReference type="InterPro" id="IPR014030">
    <property type="entry name" value="Ketoacyl_synth_N"/>
</dbReference>
<proteinExistence type="predicted"/>
<feature type="compositionally biased region" description="Gly residues" evidence="4">
    <location>
        <begin position="1154"/>
        <end position="1165"/>
    </location>
</feature>
<evidence type="ECO:0000256" key="2">
    <source>
        <dbReference type="ARBA" id="ARBA00022553"/>
    </source>
</evidence>
<dbReference type="InterPro" id="IPR042104">
    <property type="entry name" value="PKS_dehydratase_sf"/>
</dbReference>
<organism evidence="6 7">
    <name type="scientific">Frankia nepalensis</name>
    <dbReference type="NCBI Taxonomy" id="1836974"/>
    <lineage>
        <taxon>Bacteria</taxon>
        <taxon>Bacillati</taxon>
        <taxon>Actinomycetota</taxon>
        <taxon>Actinomycetes</taxon>
        <taxon>Frankiales</taxon>
        <taxon>Frankiaceae</taxon>
        <taxon>Frankia</taxon>
    </lineage>
</organism>
<dbReference type="SMART" id="SM00827">
    <property type="entry name" value="PKS_AT"/>
    <property type="match status" value="1"/>
</dbReference>
<gene>
    <name evidence="6" type="ORF">I7412_06680</name>
</gene>